<dbReference type="EMBL" id="FLRE01002279">
    <property type="protein sequence ID" value="SBT58326.1"/>
    <property type="molecule type" value="Genomic_DNA"/>
</dbReference>
<evidence type="ECO:0000313" key="2">
    <source>
        <dbReference type="EMBL" id="SBT58326.1"/>
    </source>
</evidence>
<accession>A0A1A9A7S9</accession>
<dbReference type="AlphaFoldDB" id="A0A1A9A7S9"/>
<dbReference type="Proteomes" id="UP000078555">
    <property type="component" value="Unassembled WGS sequence"/>
</dbReference>
<keyword evidence="4" id="KW-1185">Reference proteome</keyword>
<evidence type="ECO:0000313" key="4">
    <source>
        <dbReference type="Proteomes" id="UP000078555"/>
    </source>
</evidence>
<evidence type="ECO:0000313" key="1">
    <source>
        <dbReference type="EMBL" id="SBT52220.1"/>
    </source>
</evidence>
<gene>
    <name evidence="1" type="ORF">POVWA1_063350</name>
    <name evidence="2" type="ORF">POVWA2_084330</name>
</gene>
<organism evidence="1 4">
    <name type="scientific">Plasmodium ovale wallikeri</name>
    <dbReference type="NCBI Taxonomy" id="864142"/>
    <lineage>
        <taxon>Eukaryota</taxon>
        <taxon>Sar</taxon>
        <taxon>Alveolata</taxon>
        <taxon>Apicomplexa</taxon>
        <taxon>Aconoidasida</taxon>
        <taxon>Haemosporida</taxon>
        <taxon>Plasmodiidae</taxon>
        <taxon>Plasmodium</taxon>
        <taxon>Plasmodium (Plasmodium)</taxon>
    </lineage>
</organism>
<reference evidence="1" key="1">
    <citation type="submission" date="2016-05" db="EMBL/GenBank/DDBJ databases">
        <authorList>
            <person name="Lavstsen T."/>
            <person name="Jespersen J.S."/>
        </authorList>
    </citation>
    <scope>NUCLEOTIDE SEQUENCE [LARGE SCALE GENOMIC DNA]</scope>
</reference>
<dbReference type="InterPro" id="IPR008780">
    <property type="entry name" value="Plasmodium_Vir"/>
</dbReference>
<sequence length="330" mass="38096">MDDDYDNIFGLTSIRCYNQLDKNFVSSGNYEKCSKFNNDSDDYSSPYLLCLRLTGNLNNYEKLNFFDELNSYKCNYLNLWAYYQFSKFDKNEHSKIRKLILDNWRESGKFQECDNTEFLSYLSKSEDYLKAKRLYDYALNYYKLKRHHVDNNIPCTSEDKEYIDKSIKLYTGINSECEGNKNELKSYCKAYKVIKEIHPHDELLNIECKQVEDERGSSRVHHTGPGGREEHRLQVAAESSSLGPLASEDTSSSDSYKAIGTSLPMVAVLSIGFVLYKFTGLGTMARNLLRTKGINGMNSHEELTHELLESTYDDQAHPGITETYISYQAT</sequence>
<evidence type="ECO:0000313" key="3">
    <source>
        <dbReference type="Proteomes" id="UP000078550"/>
    </source>
</evidence>
<dbReference type="Proteomes" id="UP000078550">
    <property type="component" value="Unassembled WGS sequence"/>
</dbReference>
<proteinExistence type="predicted"/>
<reference evidence="3 4" key="2">
    <citation type="submission" date="2016-05" db="EMBL/GenBank/DDBJ databases">
        <authorList>
            <person name="Naeem Raeece"/>
        </authorList>
    </citation>
    <scope>NUCLEOTIDE SEQUENCE [LARGE SCALE GENOMIC DNA]</scope>
</reference>
<name>A0A1A9A7S9_PLAOA</name>
<dbReference type="EMBL" id="FLRD01000284">
    <property type="protein sequence ID" value="SBT52220.1"/>
    <property type="molecule type" value="Genomic_DNA"/>
</dbReference>
<dbReference type="Pfam" id="PF05795">
    <property type="entry name" value="Plasmodium_Vir"/>
    <property type="match status" value="1"/>
</dbReference>
<protein>
    <submittedName>
        <fullName evidence="1">PIR Superfamily Protein</fullName>
    </submittedName>
</protein>